<name>A0ABR7I8C2_9FIRM</name>
<evidence type="ECO:0000256" key="2">
    <source>
        <dbReference type="ARBA" id="ARBA00017846"/>
    </source>
</evidence>
<dbReference type="Pfam" id="PF00271">
    <property type="entry name" value="Helicase_C"/>
    <property type="match status" value="1"/>
</dbReference>
<evidence type="ECO:0000256" key="1">
    <source>
        <dbReference type="ARBA" id="ARBA00007504"/>
    </source>
</evidence>
<dbReference type="InterPro" id="IPR045562">
    <property type="entry name" value="RecG_dom3_C"/>
</dbReference>
<dbReference type="Gene3D" id="3.40.50.300">
    <property type="entry name" value="P-loop containing nucleotide triphosphate hydrolases"/>
    <property type="match status" value="2"/>
</dbReference>
<dbReference type="PANTHER" id="PTHR47964:SF1">
    <property type="entry name" value="ATP-DEPENDENT DNA HELICASE HOMOLOG RECG, CHLOROPLASTIC"/>
    <property type="match status" value="1"/>
</dbReference>
<dbReference type="NCBIfam" id="TIGR00643">
    <property type="entry name" value="recG"/>
    <property type="match status" value="1"/>
</dbReference>
<evidence type="ECO:0000259" key="16">
    <source>
        <dbReference type="PROSITE" id="PS51192"/>
    </source>
</evidence>
<comment type="caution">
    <text evidence="18">The sequence shown here is derived from an EMBL/GenBank/DDBJ whole genome shotgun (WGS) entry which is preliminary data.</text>
</comment>
<keyword evidence="11" id="KW-0413">Isomerase</keyword>
<dbReference type="CDD" id="cd17992">
    <property type="entry name" value="DEXHc_RecG"/>
    <property type="match status" value="1"/>
</dbReference>
<dbReference type="InterPro" id="IPR004609">
    <property type="entry name" value="ATP-dep_DNA_helicase_RecG"/>
</dbReference>
<comment type="catalytic activity">
    <reaction evidence="14 15">
        <text>ATP + H2O = ADP + phosphate + H(+)</text>
        <dbReference type="Rhea" id="RHEA:13065"/>
        <dbReference type="ChEBI" id="CHEBI:15377"/>
        <dbReference type="ChEBI" id="CHEBI:15378"/>
        <dbReference type="ChEBI" id="CHEBI:30616"/>
        <dbReference type="ChEBI" id="CHEBI:43474"/>
        <dbReference type="ChEBI" id="CHEBI:456216"/>
        <dbReference type="EC" id="5.6.2.4"/>
    </reaction>
</comment>
<comment type="function">
    <text evidence="15">Plays a critical role in recombination and DNA repair. Helps process Holliday junction intermediates to mature products by catalyzing branch migration. Has replication fork regression activity, unwinds stalled or blocked replication forks to make a HJ that can be resolved. Has a DNA unwinding activity characteristic of a DNA helicase with 3'-5' polarity.</text>
</comment>
<evidence type="ECO:0000256" key="12">
    <source>
        <dbReference type="ARBA" id="ARBA00034617"/>
    </source>
</evidence>
<dbReference type="Pfam" id="PF17191">
    <property type="entry name" value="RecG_wedge"/>
    <property type="match status" value="1"/>
</dbReference>
<dbReference type="Pfam" id="PF19833">
    <property type="entry name" value="RecG_dom3_C"/>
    <property type="match status" value="1"/>
</dbReference>
<dbReference type="GO" id="GO:0004386">
    <property type="term" value="F:helicase activity"/>
    <property type="evidence" value="ECO:0007669"/>
    <property type="project" value="UniProtKB-KW"/>
</dbReference>
<evidence type="ECO:0000256" key="3">
    <source>
        <dbReference type="ARBA" id="ARBA00022741"/>
    </source>
</evidence>
<dbReference type="Pfam" id="PF00270">
    <property type="entry name" value="DEAD"/>
    <property type="match status" value="1"/>
</dbReference>
<evidence type="ECO:0000256" key="4">
    <source>
        <dbReference type="ARBA" id="ARBA00022763"/>
    </source>
</evidence>
<keyword evidence="10 15" id="KW-0234">DNA repair</keyword>
<dbReference type="RefSeq" id="WP_186981713.1">
    <property type="nucleotide sequence ID" value="NZ_JACOQH010000002.1"/>
</dbReference>
<organism evidence="18 19">
    <name type="scientific">Roseburia yibonii</name>
    <dbReference type="NCBI Taxonomy" id="2763063"/>
    <lineage>
        <taxon>Bacteria</taxon>
        <taxon>Bacillati</taxon>
        <taxon>Bacillota</taxon>
        <taxon>Clostridia</taxon>
        <taxon>Lachnospirales</taxon>
        <taxon>Lachnospiraceae</taxon>
        <taxon>Roseburia</taxon>
    </lineage>
</organism>
<dbReference type="SUPFAM" id="SSF50249">
    <property type="entry name" value="Nucleic acid-binding proteins"/>
    <property type="match status" value="1"/>
</dbReference>
<keyword evidence="7 15" id="KW-0067">ATP-binding</keyword>
<dbReference type="InterPro" id="IPR012340">
    <property type="entry name" value="NA-bd_OB-fold"/>
</dbReference>
<comment type="catalytic activity">
    <reaction evidence="12 15">
        <text>Couples ATP hydrolysis with the unwinding of duplex DNA by translocating in the 3'-5' direction.</text>
        <dbReference type="EC" id="5.6.2.4"/>
    </reaction>
</comment>
<dbReference type="InterPro" id="IPR014001">
    <property type="entry name" value="Helicase_ATP-bd"/>
</dbReference>
<evidence type="ECO:0000313" key="19">
    <source>
        <dbReference type="Proteomes" id="UP000621540"/>
    </source>
</evidence>
<dbReference type="NCBIfam" id="NF008165">
    <property type="entry name" value="PRK10917.1-3"/>
    <property type="match status" value="1"/>
</dbReference>
<dbReference type="PANTHER" id="PTHR47964">
    <property type="entry name" value="ATP-DEPENDENT DNA HELICASE HOMOLOG RECG, CHLOROPLASTIC"/>
    <property type="match status" value="1"/>
</dbReference>
<evidence type="ECO:0000256" key="11">
    <source>
        <dbReference type="ARBA" id="ARBA00023235"/>
    </source>
</evidence>
<proteinExistence type="inferred from homology"/>
<dbReference type="NCBIfam" id="NF008168">
    <property type="entry name" value="PRK10917.2-2"/>
    <property type="match status" value="1"/>
</dbReference>
<evidence type="ECO:0000256" key="14">
    <source>
        <dbReference type="ARBA" id="ARBA00048988"/>
    </source>
</evidence>
<reference evidence="18 19" key="1">
    <citation type="submission" date="2020-08" db="EMBL/GenBank/DDBJ databases">
        <title>Genome public.</title>
        <authorList>
            <person name="Liu C."/>
            <person name="Sun Q."/>
        </authorList>
    </citation>
    <scope>NUCLEOTIDE SEQUENCE [LARGE SCALE GENOMIC DNA]</scope>
    <source>
        <strain evidence="18 19">BX0805</strain>
    </source>
</reference>
<dbReference type="Proteomes" id="UP000621540">
    <property type="component" value="Unassembled WGS sequence"/>
</dbReference>
<dbReference type="InterPro" id="IPR047112">
    <property type="entry name" value="RecG/Mfd"/>
</dbReference>
<keyword evidence="3 15" id="KW-0547">Nucleotide-binding</keyword>
<comment type="similarity">
    <text evidence="1 15">Belongs to the helicase family. RecG subfamily.</text>
</comment>
<keyword evidence="6 15" id="KW-0347">Helicase</keyword>
<keyword evidence="8" id="KW-0238">DNA-binding</keyword>
<dbReference type="InterPro" id="IPR011545">
    <property type="entry name" value="DEAD/DEAH_box_helicase_dom"/>
</dbReference>
<dbReference type="EC" id="5.6.2.4" evidence="13 15"/>
<dbReference type="SMART" id="SM00490">
    <property type="entry name" value="HELICc"/>
    <property type="match status" value="1"/>
</dbReference>
<dbReference type="InterPro" id="IPR033454">
    <property type="entry name" value="RecG_wedge"/>
</dbReference>
<dbReference type="EMBL" id="JACOQH010000002">
    <property type="protein sequence ID" value="MBC5753170.1"/>
    <property type="molecule type" value="Genomic_DNA"/>
</dbReference>
<evidence type="ECO:0000313" key="18">
    <source>
        <dbReference type="EMBL" id="MBC5753170.1"/>
    </source>
</evidence>
<dbReference type="PROSITE" id="PS51194">
    <property type="entry name" value="HELICASE_CTER"/>
    <property type="match status" value="1"/>
</dbReference>
<keyword evidence="4 15" id="KW-0227">DNA damage</keyword>
<keyword evidence="5 15" id="KW-0378">Hydrolase</keyword>
<evidence type="ECO:0000256" key="6">
    <source>
        <dbReference type="ARBA" id="ARBA00022806"/>
    </source>
</evidence>
<evidence type="ECO:0000256" key="8">
    <source>
        <dbReference type="ARBA" id="ARBA00023125"/>
    </source>
</evidence>
<feature type="domain" description="Helicase ATP-binding" evidence="16">
    <location>
        <begin position="271"/>
        <end position="434"/>
    </location>
</feature>
<dbReference type="SMART" id="SM00487">
    <property type="entry name" value="DEXDc"/>
    <property type="match status" value="1"/>
</dbReference>
<evidence type="ECO:0000256" key="7">
    <source>
        <dbReference type="ARBA" id="ARBA00022840"/>
    </source>
</evidence>
<sequence length="685" mass="77999">MELNSPIRELKGIGEKTEKLFQKIGVYTLRDILLHYPRDYVKFPERKYISEVAVGETAAVVVRIQNTPLVRKTRRMQITTTHAEADGVTMQFIWFRMPYIKNMLKPGNVYVFYGKVIAKNKDLAMEQPTIYTAEQYDSVENNLTPVYPLAFGLTNHAVQKAVRQALASDELLKEYLPEELLQKYDLIPYAEAIRQIHFPDDMAHLIVARRRLVFDEFFLFILNMRKQKEITQKEENPFTLVDDDFVEQLIGQLPYPLTGAQKHTLEEIRADVHGNYVMQRLVQGDVGSGKTIVAFLAMAEMAHNGLQSAIMAPTEVLARQHYETFLENCRQFGLDIPVILVTGSLTPKQKRDAYERIQLFPNAMIIGTNALIQEKVIYQNLALVITDEQHRFGVKQRERLALKGCHPHILVMSATPIPRTLAIILYGDLDISVMNEVPAKRLPIKNCVVNTAYRPKAYNFIQKEVAAGHQVYLICPLVEASENSDCENVTDYTEKLRSQLDERIVVACLHGKMKADEKNRIMEQFLKNEIQVLVSTTVIEVGVNVPNATVMMIENAERFGLAQLHQLRGRVGRGDAQSYCIMVNGSDSGQVSKRLQILNKSNDGFYIASEDLKLRGPGDFFGIRQSGVMDFKLGDIYQDAEVLKQASEECDAILKADFLLETEQNRGLKERIDSYWQEQSGMLNL</sequence>
<accession>A0ABR7I8C2</accession>
<evidence type="ECO:0000259" key="17">
    <source>
        <dbReference type="PROSITE" id="PS51194"/>
    </source>
</evidence>
<evidence type="ECO:0000256" key="15">
    <source>
        <dbReference type="RuleBase" id="RU363016"/>
    </source>
</evidence>
<protein>
    <recommendedName>
        <fullName evidence="2 15">ATP-dependent DNA helicase RecG</fullName>
        <ecNumber evidence="13 15">5.6.2.4</ecNumber>
    </recommendedName>
</protein>
<evidence type="ECO:0000256" key="9">
    <source>
        <dbReference type="ARBA" id="ARBA00023172"/>
    </source>
</evidence>
<dbReference type="PROSITE" id="PS51192">
    <property type="entry name" value="HELICASE_ATP_BIND_1"/>
    <property type="match status" value="1"/>
</dbReference>
<dbReference type="Gene3D" id="2.40.50.140">
    <property type="entry name" value="Nucleic acid-binding proteins"/>
    <property type="match status" value="1"/>
</dbReference>
<dbReference type="SUPFAM" id="SSF52540">
    <property type="entry name" value="P-loop containing nucleoside triphosphate hydrolases"/>
    <property type="match status" value="2"/>
</dbReference>
<evidence type="ECO:0000256" key="13">
    <source>
        <dbReference type="ARBA" id="ARBA00034808"/>
    </source>
</evidence>
<dbReference type="InterPro" id="IPR001650">
    <property type="entry name" value="Helicase_C-like"/>
</dbReference>
<keyword evidence="9 15" id="KW-0233">DNA recombination</keyword>
<evidence type="ECO:0000256" key="10">
    <source>
        <dbReference type="ARBA" id="ARBA00023204"/>
    </source>
</evidence>
<keyword evidence="19" id="KW-1185">Reference proteome</keyword>
<evidence type="ECO:0000256" key="5">
    <source>
        <dbReference type="ARBA" id="ARBA00022801"/>
    </source>
</evidence>
<dbReference type="InterPro" id="IPR027417">
    <property type="entry name" value="P-loop_NTPase"/>
</dbReference>
<feature type="domain" description="Helicase C-terminal" evidence="17">
    <location>
        <begin position="453"/>
        <end position="613"/>
    </location>
</feature>
<gene>
    <name evidence="18" type="primary">recG</name>
    <name evidence="18" type="ORF">H8Z76_03855</name>
</gene>